<keyword evidence="2" id="KW-0812">Transmembrane</keyword>
<evidence type="ECO:0000256" key="2">
    <source>
        <dbReference type="SAM" id="Phobius"/>
    </source>
</evidence>
<gene>
    <name evidence="3" type="ORF">C5Y93_17245</name>
</gene>
<sequence>MNSTAPRRSRLQFSLKVWLFVVPTIAAFVFGYVSLTQQWERTIQQKQVQLAELMMQRKVAETERSQSLALLAAVDQKLDKFRGPEEIVRQTGLRLYGGGFANEENDLIYFERQATDDDLLELVRQLEAKLSSSSRAQVKRIIAYLDRLLLVASERREVIAQEVQTALESAQARNVAIAREKQEKRAAAARDRQQPAGAER</sequence>
<dbReference type="RefSeq" id="WP_105336681.1">
    <property type="nucleotide sequence ID" value="NZ_PUHZ01000017.1"/>
</dbReference>
<evidence type="ECO:0000313" key="4">
    <source>
        <dbReference type="Proteomes" id="UP000237819"/>
    </source>
</evidence>
<name>A0A2S8GK64_9BACT</name>
<reference evidence="3 4" key="1">
    <citation type="submission" date="2018-02" db="EMBL/GenBank/DDBJ databases">
        <title>Comparative genomes isolates from brazilian mangrove.</title>
        <authorList>
            <person name="Araujo J.E."/>
            <person name="Taketani R.G."/>
            <person name="Silva M.C.P."/>
            <person name="Loureco M.V."/>
            <person name="Andreote F.D."/>
        </authorList>
    </citation>
    <scope>NUCLEOTIDE SEQUENCE [LARGE SCALE GENOMIC DNA]</scope>
    <source>
        <strain evidence="3 4">Nap-Phe MGV</strain>
    </source>
</reference>
<proteinExistence type="predicted"/>
<protein>
    <submittedName>
        <fullName evidence="3">Uncharacterized protein</fullName>
    </submittedName>
</protein>
<evidence type="ECO:0000256" key="1">
    <source>
        <dbReference type="SAM" id="Coils"/>
    </source>
</evidence>
<dbReference type="OrthoDB" id="9879078at2"/>
<evidence type="ECO:0000313" key="3">
    <source>
        <dbReference type="EMBL" id="PQO44839.1"/>
    </source>
</evidence>
<keyword evidence="2" id="KW-0472">Membrane</keyword>
<organism evidence="3 4">
    <name type="scientific">Blastopirellula marina</name>
    <dbReference type="NCBI Taxonomy" id="124"/>
    <lineage>
        <taxon>Bacteria</taxon>
        <taxon>Pseudomonadati</taxon>
        <taxon>Planctomycetota</taxon>
        <taxon>Planctomycetia</taxon>
        <taxon>Pirellulales</taxon>
        <taxon>Pirellulaceae</taxon>
        <taxon>Blastopirellula</taxon>
    </lineage>
</organism>
<accession>A0A2S8GK64</accession>
<keyword evidence="1" id="KW-0175">Coiled coil</keyword>
<feature type="coiled-coil region" evidence="1">
    <location>
        <begin position="36"/>
        <end position="63"/>
    </location>
</feature>
<comment type="caution">
    <text evidence="3">The sequence shown here is derived from an EMBL/GenBank/DDBJ whole genome shotgun (WGS) entry which is preliminary data.</text>
</comment>
<dbReference type="EMBL" id="PUHZ01000017">
    <property type="protein sequence ID" value="PQO44839.1"/>
    <property type="molecule type" value="Genomic_DNA"/>
</dbReference>
<dbReference type="AlphaFoldDB" id="A0A2S8GK64"/>
<dbReference type="Proteomes" id="UP000237819">
    <property type="component" value="Unassembled WGS sequence"/>
</dbReference>
<keyword evidence="2" id="KW-1133">Transmembrane helix</keyword>
<feature type="transmembrane region" description="Helical" evidence="2">
    <location>
        <begin position="17"/>
        <end position="35"/>
    </location>
</feature>